<dbReference type="Gene3D" id="3.10.120.10">
    <property type="entry name" value="Cytochrome b5-like heme/steroid binding domain"/>
    <property type="match status" value="1"/>
</dbReference>
<evidence type="ECO:0000313" key="8">
    <source>
        <dbReference type="EMBL" id="CBY42422.1"/>
    </source>
</evidence>
<dbReference type="AlphaFoldDB" id="E4Z3Z4"/>
<dbReference type="GO" id="GO:0020037">
    <property type="term" value="F:heme binding"/>
    <property type="evidence" value="ECO:0007669"/>
    <property type="project" value="UniProtKB-UniRule"/>
</dbReference>
<feature type="transmembrane region" description="Helical" evidence="6">
    <location>
        <begin position="152"/>
        <end position="170"/>
    </location>
</feature>
<accession>E4Z3Z4</accession>
<dbReference type="UniPathway" id="UPA00658"/>
<comment type="similarity">
    <text evidence="6">Belongs to the cytochrome b5 family.</text>
</comment>
<keyword evidence="5 6" id="KW-0408">Iron</keyword>
<dbReference type="GO" id="GO:0046872">
    <property type="term" value="F:metal ion binding"/>
    <property type="evidence" value="ECO:0007669"/>
    <property type="project" value="UniProtKB-UniRule"/>
</dbReference>
<feature type="non-terminal residue" evidence="8">
    <location>
        <position position="1"/>
    </location>
</feature>
<comment type="pathway">
    <text evidence="1">Lipid metabolism; polyunsaturated fatty acid biosynthesis.</text>
</comment>
<gene>
    <name evidence="8" type="ORF">GSOID_T00026111001</name>
</gene>
<comment type="caution">
    <text evidence="6">Lacks conserved residue(s) required for the propagation of feature annotation.</text>
</comment>
<dbReference type="PANTHER" id="PTHR16740">
    <property type="entry name" value="CYTOCHROME B5-RELATED PROTEIN-RELATED"/>
    <property type="match status" value="1"/>
</dbReference>
<organism evidence="8">
    <name type="scientific">Oikopleura dioica</name>
    <name type="common">Tunicate</name>
    <dbReference type="NCBI Taxonomy" id="34765"/>
    <lineage>
        <taxon>Eukaryota</taxon>
        <taxon>Metazoa</taxon>
        <taxon>Chordata</taxon>
        <taxon>Tunicata</taxon>
        <taxon>Appendicularia</taxon>
        <taxon>Copelata</taxon>
        <taxon>Oikopleuridae</taxon>
        <taxon>Oikopleura</taxon>
    </lineage>
</organism>
<reference evidence="8" key="1">
    <citation type="journal article" date="2010" name="Science">
        <title>Plasticity of animal genome architecture unmasked by rapid evolution of a pelagic tunicate.</title>
        <authorList>
            <person name="Denoeud F."/>
            <person name="Henriet S."/>
            <person name="Mungpakdee S."/>
            <person name="Aury J.M."/>
            <person name="Da Silva C."/>
            <person name="Brinkmann H."/>
            <person name="Mikhaleva J."/>
            <person name="Olsen L.C."/>
            <person name="Jubin C."/>
            <person name="Canestro C."/>
            <person name="Bouquet J.M."/>
            <person name="Danks G."/>
            <person name="Poulain J."/>
            <person name="Campsteijn C."/>
            <person name="Adamski M."/>
            <person name="Cross I."/>
            <person name="Yadetie F."/>
            <person name="Muffato M."/>
            <person name="Louis A."/>
            <person name="Butcher S."/>
            <person name="Tsagkogeorga G."/>
            <person name="Konrad A."/>
            <person name="Singh S."/>
            <person name="Jensen M.F."/>
            <person name="Cong E.H."/>
            <person name="Eikeseth-Otteraa H."/>
            <person name="Noel B."/>
            <person name="Anthouard V."/>
            <person name="Porcel B.M."/>
            <person name="Kachouri-Lafond R."/>
            <person name="Nishino A."/>
            <person name="Ugolini M."/>
            <person name="Chourrout P."/>
            <person name="Nishida H."/>
            <person name="Aasland R."/>
            <person name="Huzurbazar S."/>
            <person name="Westhof E."/>
            <person name="Delsuc F."/>
            <person name="Lehrach H."/>
            <person name="Reinhardt R."/>
            <person name="Weissenbach J."/>
            <person name="Roy S.W."/>
            <person name="Artiguenave F."/>
            <person name="Postlethwait J.H."/>
            <person name="Manak J.R."/>
            <person name="Thompson E.M."/>
            <person name="Jaillon O."/>
            <person name="Du Pasquier L."/>
            <person name="Boudinot P."/>
            <person name="Liberles D.A."/>
            <person name="Volff J.N."/>
            <person name="Philippe H."/>
            <person name="Lenhard B."/>
            <person name="Roest Crollius H."/>
            <person name="Wincker P."/>
            <person name="Chourrout D."/>
        </authorList>
    </citation>
    <scope>NUCLEOTIDE SEQUENCE [LARGE SCALE GENOMIC DNA]</scope>
</reference>
<sequence>YPKEDFTRIDVINHWFENKREIDGVPSKLWRVHDKYYDLTDFIEKHPGGKIWIEKNKGTDITELFESHHIEIEKAKIILKIYFVKDAKTQRNSNYTFHRDGFYSSLRARVLPIYRAASKTAQNSTHVTLYSWFCCMVVFLCLGLQSSQISCFLIAGFFGALTINVAHNFFHKADNFHMRLFDISLMSSTRWRQTHAMSHHTFPNTCLDLEVTQFEPFAYLMPKKTTSLLFSIKNEIINFPKNDQKKPILLSVTTTIDFLKRILSSFFFAEQEFEAVNLIPLFELAVFYAFNENWMFFFIIFHFTMRDFFFSFSFAFLSLPGIHHNTVNYYEGHESRKDTDWGLLQVDTIVDRWFTASENTSHAIAVSAFGDHTLHHLFPTVDGAILKSFIPAYKKTLQDFGIKYKQSNCLYDWQEFFKILYATKPEMKQK</sequence>
<dbReference type="GO" id="GO:0006636">
    <property type="term" value="P:unsaturated fatty acid biosynthetic process"/>
    <property type="evidence" value="ECO:0007669"/>
    <property type="project" value="UniProtKB-UniPathway"/>
</dbReference>
<dbReference type="InterPro" id="IPR001199">
    <property type="entry name" value="Cyt_B5-like_heme/steroid-bd"/>
</dbReference>
<dbReference type="PROSITE" id="PS00191">
    <property type="entry name" value="CYTOCHROME_B5_1"/>
    <property type="match status" value="1"/>
</dbReference>
<dbReference type="InterPro" id="IPR053100">
    <property type="entry name" value="Cytochrome_b5-related"/>
</dbReference>
<dbReference type="Pfam" id="PF00487">
    <property type="entry name" value="FA_desaturase"/>
    <property type="match status" value="1"/>
</dbReference>
<feature type="domain" description="Cytochrome b5 heme-binding" evidence="7">
    <location>
        <begin position="3"/>
        <end position="88"/>
    </location>
</feature>
<keyword evidence="6" id="KW-1133">Transmembrane helix</keyword>
<evidence type="ECO:0000256" key="1">
    <source>
        <dbReference type="ARBA" id="ARBA00005105"/>
    </source>
</evidence>
<keyword evidence="3 6" id="KW-0349">Heme</keyword>
<evidence type="ECO:0000256" key="6">
    <source>
        <dbReference type="RuleBase" id="RU362121"/>
    </source>
</evidence>
<dbReference type="InterPro" id="IPR005804">
    <property type="entry name" value="FA_desaturase_dom"/>
</dbReference>
<evidence type="ECO:0000259" key="7">
    <source>
        <dbReference type="PROSITE" id="PS50255"/>
    </source>
</evidence>
<dbReference type="Proteomes" id="UP000011014">
    <property type="component" value="Unassembled WGS sequence"/>
</dbReference>
<keyword evidence="2" id="KW-0444">Lipid biosynthesis</keyword>
<dbReference type="InterPro" id="IPR036400">
    <property type="entry name" value="Cyt_B5-like_heme/steroid_sf"/>
</dbReference>
<evidence type="ECO:0000256" key="4">
    <source>
        <dbReference type="ARBA" id="ARBA00022723"/>
    </source>
</evidence>
<evidence type="ECO:0000256" key="3">
    <source>
        <dbReference type="ARBA" id="ARBA00022617"/>
    </source>
</evidence>
<dbReference type="CDD" id="cd01060">
    <property type="entry name" value="Membrane-FADS-like"/>
    <property type="match status" value="1"/>
</dbReference>
<keyword evidence="2" id="KW-0443">Lipid metabolism</keyword>
<feature type="transmembrane region" description="Helical" evidence="6">
    <location>
        <begin position="127"/>
        <end position="146"/>
    </location>
</feature>
<evidence type="ECO:0000256" key="2">
    <source>
        <dbReference type="ARBA" id="ARBA00022516"/>
    </source>
</evidence>
<dbReference type="InterPro" id="IPR018506">
    <property type="entry name" value="Cyt_B5_heme-BS"/>
</dbReference>
<name>E4Z3Z4_OIKDI</name>
<evidence type="ECO:0000256" key="5">
    <source>
        <dbReference type="ARBA" id="ARBA00023004"/>
    </source>
</evidence>
<keyword evidence="6" id="KW-0472">Membrane</keyword>
<keyword evidence="6" id="KW-0812">Transmembrane</keyword>
<dbReference type="PROSITE" id="PS50255">
    <property type="entry name" value="CYTOCHROME_B5_2"/>
    <property type="match status" value="1"/>
</dbReference>
<dbReference type="EMBL" id="FN657146">
    <property type="protein sequence ID" value="CBY42422.1"/>
    <property type="molecule type" value="Genomic_DNA"/>
</dbReference>
<proteinExistence type="inferred from homology"/>
<dbReference type="SUPFAM" id="SSF55856">
    <property type="entry name" value="Cytochrome b5-like heme/steroid binding domain"/>
    <property type="match status" value="1"/>
</dbReference>
<protein>
    <recommendedName>
        <fullName evidence="7">Cytochrome b5 heme-binding domain-containing protein</fullName>
    </recommendedName>
</protein>
<keyword evidence="4 6" id="KW-0479">Metal-binding</keyword>
<dbReference type="Pfam" id="PF00173">
    <property type="entry name" value="Cyt-b5"/>
    <property type="match status" value="1"/>
</dbReference>
<dbReference type="PANTHER" id="PTHR16740:SF1">
    <property type="entry name" value="CYTOCHROME B5-RELATED PROTEIN-RELATED"/>
    <property type="match status" value="1"/>
</dbReference>
<dbReference type="SMART" id="SM01117">
    <property type="entry name" value="Cyt-b5"/>
    <property type="match status" value="1"/>
</dbReference>